<feature type="region of interest" description="Disordered" evidence="1">
    <location>
        <begin position="281"/>
        <end position="338"/>
    </location>
</feature>
<dbReference type="GeneID" id="100965180"/>
<evidence type="ECO:0000313" key="3">
    <source>
        <dbReference type="Ensembl" id="ENSOGAP00000011358.2"/>
    </source>
</evidence>
<dbReference type="InterPro" id="IPR020053">
    <property type="entry name" value="Ribosome-bd_factorA_CS"/>
</dbReference>
<evidence type="ECO:0000256" key="1">
    <source>
        <dbReference type="SAM" id="MobiDB-lite"/>
    </source>
</evidence>
<dbReference type="STRING" id="30611.ENSOGAP00000011358"/>
<keyword evidence="2" id="KW-0732">Signal</keyword>
<dbReference type="eggNOG" id="KOG4700">
    <property type="taxonomic scope" value="Eukaryota"/>
</dbReference>
<dbReference type="PANTHER" id="PTHR14725">
    <property type="entry name" value="RIBOSOME-BINDING FACTOR A, MITOCHONDRIAL-RELATED"/>
    <property type="match status" value="1"/>
</dbReference>
<dbReference type="HOGENOM" id="CLU_067827_0_0_1"/>
<feature type="signal peptide" evidence="2">
    <location>
        <begin position="1"/>
        <end position="24"/>
    </location>
</feature>
<sequence>MSGLTGRLWSPHAGLWALLRTCNAALLPGRARDLHGSSVSCGSKNLLKKFASKSKKKFWYDGPSLGSHLTYTPSPSKFEFLMKNTSKKARKEDQVRLRTLNGLLHKALTDLLCTPEVSQEVYDLRVELSKVSLTSDFSACRVYWKTTLSAEQNSQTQATLQRSAAHMRHLLMSQQTLKNMPPIVFVQDKENAAQVEIDHLLAIADFGPQEGEHFVQNDFRDPDAPPLCGTAEPAAQSSLYGIDHEALNKQIAEYKRRKESRQWHTAGPGTVAELAKQMIKKKAKPRGDQDSSLRSYLAGGDDLDDAPGYKCHLHDSEEWEAERGGSTDQGRCWGAREE</sequence>
<accession>H0X7H1</accession>
<dbReference type="InterPro" id="IPR000238">
    <property type="entry name" value="RbfA"/>
</dbReference>
<dbReference type="PROSITE" id="PS01319">
    <property type="entry name" value="RBFA"/>
    <property type="match status" value="1"/>
</dbReference>
<dbReference type="Ensembl" id="ENSOGAT00000012678.2">
    <property type="protein sequence ID" value="ENSOGAP00000011358.2"/>
    <property type="gene ID" value="ENSOGAG00000012673.2"/>
</dbReference>
<dbReference type="PANTHER" id="PTHR14725:SF0">
    <property type="entry name" value="RIBOSOME-BINDING FACTOR A, MITOCHONDRIAL-RELATED"/>
    <property type="match status" value="1"/>
</dbReference>
<dbReference type="FunCoup" id="H0X7H1">
    <property type="interactions" value="245"/>
</dbReference>
<reference evidence="3" key="3">
    <citation type="submission" date="2025-09" db="UniProtKB">
        <authorList>
            <consortium name="Ensembl"/>
        </authorList>
    </citation>
    <scope>IDENTIFICATION</scope>
</reference>
<reference evidence="3" key="2">
    <citation type="submission" date="2025-08" db="UniProtKB">
        <authorList>
            <consortium name="Ensembl"/>
        </authorList>
    </citation>
    <scope>IDENTIFICATION</scope>
</reference>
<dbReference type="OMA" id="HCSRRLC"/>
<dbReference type="SUPFAM" id="SSF89919">
    <property type="entry name" value="Ribosome-binding factor A, RbfA"/>
    <property type="match status" value="1"/>
</dbReference>
<organism evidence="3 4">
    <name type="scientific">Otolemur garnettii</name>
    <name type="common">Small-eared galago</name>
    <name type="synonym">Garnett's greater bushbaby</name>
    <dbReference type="NCBI Taxonomy" id="30611"/>
    <lineage>
        <taxon>Eukaryota</taxon>
        <taxon>Metazoa</taxon>
        <taxon>Chordata</taxon>
        <taxon>Craniata</taxon>
        <taxon>Vertebrata</taxon>
        <taxon>Euteleostomi</taxon>
        <taxon>Mammalia</taxon>
        <taxon>Eutheria</taxon>
        <taxon>Euarchontoglires</taxon>
        <taxon>Primates</taxon>
        <taxon>Strepsirrhini</taxon>
        <taxon>Lorisiformes</taxon>
        <taxon>Galagidae</taxon>
        <taxon>Otolemur</taxon>
    </lineage>
</organism>
<protein>
    <submittedName>
        <fullName evidence="3">Ribosome binding factor A</fullName>
    </submittedName>
</protein>
<dbReference type="CTD" id="79863"/>
<dbReference type="OrthoDB" id="418445at2759"/>
<evidence type="ECO:0000256" key="2">
    <source>
        <dbReference type="SAM" id="SignalP"/>
    </source>
</evidence>
<dbReference type="InParanoid" id="H0X7H1"/>
<dbReference type="GeneTree" id="ENSGT00390000011362"/>
<name>H0X7H1_OTOGA</name>
<dbReference type="KEGG" id="oga:100965180"/>
<dbReference type="InterPro" id="IPR023799">
    <property type="entry name" value="RbfA_dom_sf"/>
</dbReference>
<dbReference type="Proteomes" id="UP000005225">
    <property type="component" value="Unassembled WGS sequence"/>
</dbReference>
<feature type="compositionally biased region" description="Basic and acidic residues" evidence="1">
    <location>
        <begin position="312"/>
        <end position="325"/>
    </location>
</feature>
<evidence type="ECO:0000313" key="4">
    <source>
        <dbReference type="Proteomes" id="UP000005225"/>
    </source>
</evidence>
<dbReference type="AlphaFoldDB" id="H0X7H1"/>
<reference evidence="4" key="1">
    <citation type="submission" date="2011-03" db="EMBL/GenBank/DDBJ databases">
        <title>Version 3 of the genome sequence of Otolemur garnettii (Bushbaby).</title>
        <authorList>
            <consortium name="The Broad Institute Genome Sequencing Platform"/>
            <person name="Di Palma F."/>
            <person name="Johnson J."/>
            <person name="Lander E.S."/>
            <person name="Lindblad-Toh K."/>
            <person name="Jaffe D.B."/>
            <person name="Gnerre S."/>
            <person name="MacCallum I."/>
            <person name="Przybylski D."/>
            <person name="Ribeiro F.J."/>
            <person name="Burton J.N."/>
            <person name="Walker B.J."/>
            <person name="Sharpe T."/>
            <person name="Hall G."/>
        </authorList>
    </citation>
    <scope>NUCLEOTIDE SEQUENCE [LARGE SCALE GENOMIC DNA]</scope>
</reference>
<dbReference type="InterPro" id="IPR015946">
    <property type="entry name" value="KH_dom-like_a/b"/>
</dbReference>
<dbReference type="Pfam" id="PF02033">
    <property type="entry name" value="RBFA"/>
    <property type="match status" value="1"/>
</dbReference>
<dbReference type="GO" id="GO:0006364">
    <property type="term" value="P:rRNA processing"/>
    <property type="evidence" value="ECO:0007669"/>
    <property type="project" value="InterPro"/>
</dbReference>
<dbReference type="EMBL" id="AAQR03056157">
    <property type="status" value="NOT_ANNOTATED_CDS"/>
    <property type="molecule type" value="Genomic_DNA"/>
</dbReference>
<keyword evidence="4" id="KW-1185">Reference proteome</keyword>
<proteinExistence type="predicted"/>
<feature type="chain" id="PRO_5003544522" evidence="2">
    <location>
        <begin position="25"/>
        <end position="338"/>
    </location>
</feature>
<dbReference type="Gene3D" id="3.30.300.20">
    <property type="match status" value="1"/>
</dbReference>
<dbReference type="InterPro" id="IPR039212">
    <property type="entry name" value="RBFA_mitochondrial"/>
</dbReference>